<evidence type="ECO:0000256" key="1">
    <source>
        <dbReference type="ARBA" id="ARBA00022603"/>
    </source>
</evidence>
<evidence type="ECO:0000256" key="3">
    <source>
        <dbReference type="ARBA" id="ARBA00022691"/>
    </source>
</evidence>
<proteinExistence type="predicted"/>
<comment type="caution">
    <text evidence="4">The sequence shown here is derived from an EMBL/GenBank/DDBJ whole genome shotgun (WGS) entry which is preliminary data.</text>
</comment>
<sequence length="241" mass="27318">MPKLTPQMFAFLQAPQAESVLLRLYTQALKQNRQMFFHFLPKIFKLLGKGLDWTGENESFYEDKYIPIAPRQGKFLYMQALASGAKNIVEFGTSYGISTLYLAAAAKRNGGRVITCEYLPHKAAAARKHFQEACLADYIELREGDALETLKDLAICPDFVLLDGWPDLVFPVFKLLEPNLADRAVIAVDDVEGFSPAMQDYLDYVRRPENGYISSTLKPYKALEYTVKTGKPKRSSENQFH</sequence>
<dbReference type="GO" id="GO:0032259">
    <property type="term" value="P:methylation"/>
    <property type="evidence" value="ECO:0007669"/>
    <property type="project" value="UniProtKB-KW"/>
</dbReference>
<evidence type="ECO:0000313" key="5">
    <source>
        <dbReference type="Proteomes" id="UP001240589"/>
    </source>
</evidence>
<dbReference type="Pfam" id="PF13578">
    <property type="entry name" value="Methyltransf_24"/>
    <property type="match status" value="1"/>
</dbReference>
<dbReference type="SUPFAM" id="SSF53335">
    <property type="entry name" value="S-adenosyl-L-methionine-dependent methyltransferases"/>
    <property type="match status" value="1"/>
</dbReference>
<dbReference type="RefSeq" id="WP_107145313.1">
    <property type="nucleotide sequence ID" value="NZ_CP197397.1"/>
</dbReference>
<dbReference type="CDD" id="cd02440">
    <property type="entry name" value="AdoMet_MTases"/>
    <property type="match status" value="1"/>
</dbReference>
<dbReference type="KEGG" id="nmj:NM96_05520"/>
<dbReference type="PROSITE" id="PS51682">
    <property type="entry name" value="SAM_OMT_I"/>
    <property type="match status" value="1"/>
</dbReference>
<reference evidence="4" key="1">
    <citation type="submission" date="2023-05" db="EMBL/GenBank/DDBJ databases">
        <title>Genomic Catalog of Human Bladder Bacteria.</title>
        <authorList>
            <person name="Du J."/>
        </authorList>
    </citation>
    <scope>NUCLEOTIDE SEQUENCE</scope>
    <source>
        <strain evidence="4">UMB7974B</strain>
    </source>
</reference>
<keyword evidence="2 4" id="KW-0808">Transferase</keyword>
<organism evidence="4 5">
    <name type="scientific">Neisseria mucosa</name>
    <dbReference type="NCBI Taxonomy" id="488"/>
    <lineage>
        <taxon>Bacteria</taxon>
        <taxon>Pseudomonadati</taxon>
        <taxon>Pseudomonadota</taxon>
        <taxon>Betaproteobacteria</taxon>
        <taxon>Neisseriales</taxon>
        <taxon>Neisseriaceae</taxon>
        <taxon>Neisseria</taxon>
    </lineage>
</organism>
<accession>A0AAW6ZH75</accession>
<dbReference type="Gene3D" id="3.40.50.150">
    <property type="entry name" value="Vaccinia Virus protein VP39"/>
    <property type="match status" value="1"/>
</dbReference>
<dbReference type="PANTHER" id="PTHR43167:SF1">
    <property type="entry name" value="PUTATIVE (AFU_ORTHOLOGUE AFUA_6G01830)-RELATED"/>
    <property type="match status" value="1"/>
</dbReference>
<name>A0AAW6ZH75_NEIMU</name>
<evidence type="ECO:0000313" key="4">
    <source>
        <dbReference type="EMBL" id="MDK8362503.1"/>
    </source>
</evidence>
<gene>
    <name evidence="4" type="ORF">QP792_09940</name>
</gene>
<dbReference type="PANTHER" id="PTHR43167">
    <property type="entry name" value="PUTATIVE (AFU_ORTHOLOGUE AFUA_6G01830)-RELATED"/>
    <property type="match status" value="1"/>
</dbReference>
<dbReference type="EMBL" id="JASPBL010000054">
    <property type="protein sequence ID" value="MDK8362503.1"/>
    <property type="molecule type" value="Genomic_DNA"/>
</dbReference>
<dbReference type="EC" id="2.1.1.-" evidence="4"/>
<keyword evidence="3" id="KW-0949">S-adenosyl-L-methionine</keyword>
<dbReference type="InterPro" id="IPR002935">
    <property type="entry name" value="SAM_O-MeTrfase"/>
</dbReference>
<dbReference type="InterPro" id="IPR029063">
    <property type="entry name" value="SAM-dependent_MTases_sf"/>
</dbReference>
<protein>
    <submittedName>
        <fullName evidence="4">Class I SAM-dependent methyltransferase</fullName>
        <ecNumber evidence="4">2.1.1.-</ecNumber>
    </submittedName>
</protein>
<dbReference type="Proteomes" id="UP001240589">
    <property type="component" value="Unassembled WGS sequence"/>
</dbReference>
<evidence type="ECO:0000256" key="2">
    <source>
        <dbReference type="ARBA" id="ARBA00022679"/>
    </source>
</evidence>
<dbReference type="AlphaFoldDB" id="A0AAW6ZH75"/>
<keyword evidence="1 4" id="KW-0489">Methyltransferase</keyword>
<dbReference type="GO" id="GO:0008171">
    <property type="term" value="F:O-methyltransferase activity"/>
    <property type="evidence" value="ECO:0007669"/>
    <property type="project" value="InterPro"/>
</dbReference>